<evidence type="ECO:0000313" key="2">
    <source>
        <dbReference type="EMBL" id="KAA9085204.1"/>
    </source>
</evidence>
<evidence type="ECO:0000259" key="1">
    <source>
        <dbReference type="PROSITE" id="PS51384"/>
    </source>
</evidence>
<accession>A0A5J5IS74</accession>
<dbReference type="AlphaFoldDB" id="A0A5J5IS74"/>
<dbReference type="InterPro" id="IPR017938">
    <property type="entry name" value="Riboflavin_synthase-like_b-brl"/>
</dbReference>
<keyword evidence="3" id="KW-1185">Reference proteome</keyword>
<dbReference type="InterPro" id="IPR039374">
    <property type="entry name" value="SIP_fam"/>
</dbReference>
<dbReference type="GO" id="GO:0016491">
    <property type="term" value="F:oxidoreductase activity"/>
    <property type="evidence" value="ECO:0007669"/>
    <property type="project" value="InterPro"/>
</dbReference>
<dbReference type="Pfam" id="PF04954">
    <property type="entry name" value="SIP"/>
    <property type="match status" value="1"/>
</dbReference>
<dbReference type="Gene3D" id="2.40.30.10">
    <property type="entry name" value="Translation factors"/>
    <property type="match status" value="1"/>
</dbReference>
<dbReference type="InterPro" id="IPR017927">
    <property type="entry name" value="FAD-bd_FR_type"/>
</dbReference>
<dbReference type="Proteomes" id="UP000327039">
    <property type="component" value="Unassembled WGS sequence"/>
</dbReference>
<dbReference type="PANTHER" id="PTHR30157">
    <property type="entry name" value="FERRIC REDUCTASE, NADPH-DEPENDENT"/>
    <property type="match status" value="1"/>
</dbReference>
<dbReference type="CDD" id="cd06193">
    <property type="entry name" value="siderophore_interacting"/>
    <property type="match status" value="1"/>
</dbReference>
<evidence type="ECO:0000313" key="3">
    <source>
        <dbReference type="Proteomes" id="UP000327039"/>
    </source>
</evidence>
<comment type="caution">
    <text evidence="2">The sequence shown here is derived from an EMBL/GenBank/DDBJ whole genome shotgun (WGS) entry which is preliminary data.</text>
</comment>
<proteinExistence type="predicted"/>
<dbReference type="InterPro" id="IPR007037">
    <property type="entry name" value="SIP_rossman_dom"/>
</dbReference>
<sequence length="291" mass="31514">MTGADRPWAYSAFAVEVAATRWLSPRFVRITLRGEALADFAPWGLDQRIKVVLPMARFAENRGLADFGLLEEPTPHPSDWYARWKALDEDARNVLRTYTPSAIRADRREIDVDFFLHEPAGPASAWAASARAGDPLVITGPDARMGWTGYGIHWTPGDARRFLLVGDETAFPAIRSIVASLPAGARAHVIAGVGDAADDVLTGTLPPGVTAARVRHVEGDDALLGAVREWMRGQGPERGRAPTEDSGLAVWLAGESGVVTGIRRHLVHEAGVPKERVSFLGYWRRGGALVG</sequence>
<gene>
    <name evidence="2" type="ORF">F6B42_12000</name>
</gene>
<protein>
    <submittedName>
        <fullName evidence="2">Siderophore-interacting protein</fullName>
    </submittedName>
</protein>
<dbReference type="PANTHER" id="PTHR30157:SF0">
    <property type="entry name" value="NADPH-DEPENDENT FERRIC-CHELATE REDUCTASE"/>
    <property type="match status" value="1"/>
</dbReference>
<feature type="domain" description="FAD-binding FR-type" evidence="1">
    <location>
        <begin position="10"/>
        <end position="148"/>
    </location>
</feature>
<dbReference type="InterPro" id="IPR039261">
    <property type="entry name" value="FNR_nucleotide-bd"/>
</dbReference>
<dbReference type="RefSeq" id="WP_150419926.1">
    <property type="nucleotide sequence ID" value="NZ_VYRZ01000003.1"/>
</dbReference>
<name>A0A5J5IS74_9MICO</name>
<dbReference type="Gene3D" id="3.40.50.80">
    <property type="entry name" value="Nucleotide-binding domain of ferredoxin-NADP reductase (FNR) module"/>
    <property type="match status" value="1"/>
</dbReference>
<dbReference type="SUPFAM" id="SSF63380">
    <property type="entry name" value="Riboflavin synthase domain-like"/>
    <property type="match status" value="1"/>
</dbReference>
<dbReference type="OrthoDB" id="3291337at2"/>
<dbReference type="PROSITE" id="PS51384">
    <property type="entry name" value="FAD_FR"/>
    <property type="match status" value="1"/>
</dbReference>
<dbReference type="Pfam" id="PF08021">
    <property type="entry name" value="FAD_binding_9"/>
    <property type="match status" value="1"/>
</dbReference>
<reference evidence="3" key="1">
    <citation type="submission" date="2019-09" db="EMBL/GenBank/DDBJ databases">
        <title>Mumia zhuanghuii sp. nov. isolated from the intestinal contents of plateau pika (Ochotona curzoniae) in the Qinghai-Tibet plateau of China.</title>
        <authorList>
            <person name="Tian Z."/>
        </authorList>
    </citation>
    <scope>NUCLEOTIDE SEQUENCE [LARGE SCALE GENOMIC DNA]</scope>
    <source>
        <strain evidence="3">DSM 25564</strain>
    </source>
</reference>
<dbReference type="InterPro" id="IPR013113">
    <property type="entry name" value="SIP_FAD-bd"/>
</dbReference>
<organism evidence="2 3">
    <name type="scientific">Microbacterium radiodurans</name>
    <dbReference type="NCBI Taxonomy" id="661398"/>
    <lineage>
        <taxon>Bacteria</taxon>
        <taxon>Bacillati</taxon>
        <taxon>Actinomycetota</taxon>
        <taxon>Actinomycetes</taxon>
        <taxon>Micrococcales</taxon>
        <taxon>Microbacteriaceae</taxon>
        <taxon>Microbacterium</taxon>
    </lineage>
</organism>
<dbReference type="EMBL" id="VYRZ01000003">
    <property type="protein sequence ID" value="KAA9085204.1"/>
    <property type="molecule type" value="Genomic_DNA"/>
</dbReference>